<evidence type="ECO:0000313" key="2">
    <source>
        <dbReference type="Proteomes" id="UP000182517"/>
    </source>
</evidence>
<dbReference type="KEGG" id="pef:A7E78_03980"/>
<keyword evidence="2" id="KW-1185">Reference proteome</keyword>
<name>A0A1L3GME9_9BACT</name>
<dbReference type="EMBL" id="CP015519">
    <property type="protein sequence ID" value="APG27065.1"/>
    <property type="molecule type" value="Genomic_DNA"/>
</dbReference>
<dbReference type="Proteomes" id="UP000182517">
    <property type="component" value="Chromosome"/>
</dbReference>
<evidence type="ECO:0000313" key="1">
    <source>
        <dbReference type="EMBL" id="APG27065.1"/>
    </source>
</evidence>
<dbReference type="AlphaFoldDB" id="A0A1L3GME9"/>
<protein>
    <submittedName>
        <fullName evidence="1">Uncharacterized protein</fullName>
    </submittedName>
</protein>
<reference evidence="1 2" key="1">
    <citation type="journal article" date="2017" name="Genome Announc.">
        <title>Complete Genome Sequences of Two Acetylene-Fermenting Pelobacter acetylenicus Strains.</title>
        <authorList>
            <person name="Sutton J.M."/>
            <person name="Baesman S.M."/>
            <person name="Fierst J.L."/>
            <person name="Poret-Peterson A.T."/>
            <person name="Oremland R.S."/>
            <person name="Dunlap D.S."/>
            <person name="Akob D.M."/>
        </authorList>
    </citation>
    <scope>NUCLEOTIDE SEQUENCE [LARGE SCALE GENOMIC DNA]</scope>
    <source>
        <strain evidence="1 2">SFB93</strain>
    </source>
</reference>
<accession>A0A1L3GME9</accession>
<dbReference type="RefSeq" id="WP_072283027.1">
    <property type="nucleotide sequence ID" value="NZ_CP015519.1"/>
</dbReference>
<sequence length="69" mass="7611">MLLGDCNHCDSLLPIRGNRFALLFGRSYFCGHCGHPGPSLKDALGKRLRRGYTDQSQSTLEGKETSITL</sequence>
<gene>
    <name evidence="1" type="ORF">A7E78_03980</name>
</gene>
<proteinExistence type="predicted"/>
<organism evidence="1 2">
    <name type="scientific">Syntrophotalea acetylenivorans</name>
    <dbReference type="NCBI Taxonomy" id="1842532"/>
    <lineage>
        <taxon>Bacteria</taxon>
        <taxon>Pseudomonadati</taxon>
        <taxon>Thermodesulfobacteriota</taxon>
        <taxon>Desulfuromonadia</taxon>
        <taxon>Desulfuromonadales</taxon>
        <taxon>Syntrophotaleaceae</taxon>
        <taxon>Syntrophotalea</taxon>
    </lineage>
</organism>